<evidence type="ECO:0000313" key="1">
    <source>
        <dbReference type="EMBL" id="CAJ1373223.1"/>
    </source>
</evidence>
<sequence length="209" mass="23328">MEVPNDLLRSLHFERLRRAKPEEATDEEKPAKAETARAWRISLQEVVCCQHGPNARCLQCSGRAIPDVPESAYVSFHEAYAEVPHFLRPSDQEVRALKAGHAGKGPCPARCPSAVSLPERSTSPPLRPWCKTWAQVLDSWTWAVGRGALWWPGRCLGRRAMPPASRSVSCCTFRPQRWQSDCRPVCRGAFSSIAAISSSTTWQTLTSSW</sequence>
<comment type="caution">
    <text evidence="1">The sequence shown here is derived from an EMBL/GenBank/DDBJ whole genome shotgun (WGS) entry which is preliminary data.</text>
</comment>
<dbReference type="Proteomes" id="UP001178507">
    <property type="component" value="Unassembled WGS sequence"/>
</dbReference>
<dbReference type="EMBL" id="CAUJNA010000180">
    <property type="protein sequence ID" value="CAJ1373223.1"/>
    <property type="molecule type" value="Genomic_DNA"/>
</dbReference>
<proteinExistence type="predicted"/>
<organism evidence="1 2">
    <name type="scientific">Effrenium voratum</name>
    <dbReference type="NCBI Taxonomy" id="2562239"/>
    <lineage>
        <taxon>Eukaryota</taxon>
        <taxon>Sar</taxon>
        <taxon>Alveolata</taxon>
        <taxon>Dinophyceae</taxon>
        <taxon>Suessiales</taxon>
        <taxon>Symbiodiniaceae</taxon>
        <taxon>Effrenium</taxon>
    </lineage>
</organism>
<reference evidence="1" key="1">
    <citation type="submission" date="2023-08" db="EMBL/GenBank/DDBJ databases">
        <authorList>
            <person name="Chen Y."/>
            <person name="Shah S."/>
            <person name="Dougan E. K."/>
            <person name="Thang M."/>
            <person name="Chan C."/>
        </authorList>
    </citation>
    <scope>NUCLEOTIDE SEQUENCE</scope>
</reference>
<accession>A0AA36HQ32</accession>
<name>A0AA36HQ32_9DINO</name>
<keyword evidence="2" id="KW-1185">Reference proteome</keyword>
<gene>
    <name evidence="1" type="ORF">EVOR1521_LOCUS3107</name>
</gene>
<evidence type="ECO:0000313" key="2">
    <source>
        <dbReference type="Proteomes" id="UP001178507"/>
    </source>
</evidence>
<protein>
    <submittedName>
        <fullName evidence="1">Uncharacterized protein</fullName>
    </submittedName>
</protein>
<dbReference type="AlphaFoldDB" id="A0AA36HQ32"/>